<dbReference type="GO" id="GO:0005737">
    <property type="term" value="C:cytoplasm"/>
    <property type="evidence" value="ECO:0007669"/>
    <property type="project" value="TreeGrafter"/>
</dbReference>
<dbReference type="Gene3D" id="3.40.50.720">
    <property type="entry name" value="NAD(P)-binding Rossmann-like Domain"/>
    <property type="match status" value="1"/>
</dbReference>
<dbReference type="Proteomes" id="UP000260665">
    <property type="component" value="Unassembled WGS sequence"/>
</dbReference>
<sequence>MQIISAQQIRSVLHWDGVLNAMRDGHLGPRPMGDGYYVGDDAFGLFSRGVIVPGRGAGFKLASIHPANSFASPPLPMEQALFLVLDERTKGIAAVLDGPEITRWKTAADSALAASILSRKDSEVLLVLGSGPVARALTDAYLHIRPSIREVLLWNRTSSKLVSARKDLEARNIQVRIVDDLDAAVGRADIITAATSATTPVIRGACVRPGTHVDLVGGYRPDMQEADCEVFRGARVFVDDRSNAAASGDIQIPLREQVIRTDQMETDLFDLCQMPAFRRSPEDRTVYKNAGGAHLDLFVSQYVADKLDLHQGALLSN</sequence>
<dbReference type="GO" id="GO:0016491">
    <property type="term" value="F:oxidoreductase activity"/>
    <property type="evidence" value="ECO:0007669"/>
    <property type="project" value="UniProtKB-ARBA"/>
</dbReference>
<dbReference type="InterPro" id="IPR036291">
    <property type="entry name" value="NAD(P)-bd_dom_sf"/>
</dbReference>
<organism evidence="2 3">
    <name type="scientific">Rhodoferax lacus</name>
    <dbReference type="NCBI Taxonomy" id="2184758"/>
    <lineage>
        <taxon>Bacteria</taxon>
        <taxon>Pseudomonadati</taxon>
        <taxon>Pseudomonadota</taxon>
        <taxon>Betaproteobacteria</taxon>
        <taxon>Burkholderiales</taxon>
        <taxon>Comamonadaceae</taxon>
        <taxon>Rhodoferax</taxon>
    </lineage>
</organism>
<dbReference type="OrthoDB" id="5293744at2"/>
<dbReference type="PANTHER" id="PTHR13812">
    <property type="entry name" value="KETIMINE REDUCTASE MU-CRYSTALLIN"/>
    <property type="match status" value="1"/>
</dbReference>
<proteinExistence type="inferred from homology"/>
<dbReference type="GO" id="GO:0019752">
    <property type="term" value="P:carboxylic acid metabolic process"/>
    <property type="evidence" value="ECO:0007669"/>
    <property type="project" value="UniProtKB-ARBA"/>
</dbReference>
<evidence type="ECO:0000313" key="3">
    <source>
        <dbReference type="Proteomes" id="UP000260665"/>
    </source>
</evidence>
<dbReference type="FunFam" id="3.40.50.720:FF:000311">
    <property type="entry name" value="Ornithine cyclodeaminase"/>
    <property type="match status" value="1"/>
</dbReference>
<comment type="caution">
    <text evidence="2">The sequence shown here is derived from an EMBL/GenBank/DDBJ whole genome shotgun (WGS) entry which is preliminary data.</text>
</comment>
<protein>
    <submittedName>
        <fullName evidence="2">Ornithine cyclodeaminase</fullName>
    </submittedName>
</protein>
<accession>A0A3E1R8K3</accession>
<evidence type="ECO:0000313" key="2">
    <source>
        <dbReference type="EMBL" id="RFO95694.1"/>
    </source>
</evidence>
<dbReference type="SUPFAM" id="SSF51735">
    <property type="entry name" value="NAD(P)-binding Rossmann-fold domains"/>
    <property type="match status" value="1"/>
</dbReference>
<name>A0A3E1R8K3_9BURK</name>
<comment type="similarity">
    <text evidence="1">Belongs to the ornithine cyclodeaminase/mu-crystallin family.</text>
</comment>
<dbReference type="PIRSF" id="PIRSF001439">
    <property type="entry name" value="CryM"/>
    <property type="match status" value="1"/>
</dbReference>
<dbReference type="Gene3D" id="3.30.1780.10">
    <property type="entry name" value="ornithine cyclodeaminase, domain 1"/>
    <property type="match status" value="1"/>
</dbReference>
<dbReference type="AlphaFoldDB" id="A0A3E1R8K3"/>
<dbReference type="RefSeq" id="WP_117179299.1">
    <property type="nucleotide sequence ID" value="NZ_QFZK01000013.1"/>
</dbReference>
<reference evidence="2 3" key="1">
    <citation type="submission" date="2018-05" db="EMBL/GenBank/DDBJ databases">
        <title>Rhodoferax soyangensis sp.nov., isolated from an oligotrophic freshwater lake.</title>
        <authorList>
            <person name="Park M."/>
        </authorList>
    </citation>
    <scope>NUCLEOTIDE SEQUENCE [LARGE SCALE GENOMIC DNA]</scope>
    <source>
        <strain evidence="2 3">IMCC26218</strain>
    </source>
</reference>
<gene>
    <name evidence="2" type="ORF">DIC66_17010</name>
</gene>
<dbReference type="InterPro" id="IPR023401">
    <property type="entry name" value="ODC_N"/>
</dbReference>
<dbReference type="InterPro" id="IPR003462">
    <property type="entry name" value="ODC_Mu_crystall"/>
</dbReference>
<evidence type="ECO:0000256" key="1">
    <source>
        <dbReference type="ARBA" id="ARBA00008903"/>
    </source>
</evidence>
<dbReference type="EMBL" id="QFZK01000013">
    <property type="protein sequence ID" value="RFO95694.1"/>
    <property type="molecule type" value="Genomic_DNA"/>
</dbReference>
<keyword evidence="3" id="KW-1185">Reference proteome</keyword>
<dbReference type="Pfam" id="PF02423">
    <property type="entry name" value="OCD_Mu_crystall"/>
    <property type="match status" value="1"/>
</dbReference>
<dbReference type="PANTHER" id="PTHR13812:SF19">
    <property type="entry name" value="KETIMINE REDUCTASE MU-CRYSTALLIN"/>
    <property type="match status" value="1"/>
</dbReference>